<gene>
    <name evidence="3" type="primary">LOC117141325</name>
</gene>
<organism evidence="2 3">
    <name type="scientific">Drosophila mauritiana</name>
    <name type="common">Fruit fly</name>
    <dbReference type="NCBI Taxonomy" id="7226"/>
    <lineage>
        <taxon>Eukaryota</taxon>
        <taxon>Metazoa</taxon>
        <taxon>Ecdysozoa</taxon>
        <taxon>Arthropoda</taxon>
        <taxon>Hexapoda</taxon>
        <taxon>Insecta</taxon>
        <taxon>Pterygota</taxon>
        <taxon>Neoptera</taxon>
        <taxon>Endopterygota</taxon>
        <taxon>Diptera</taxon>
        <taxon>Brachycera</taxon>
        <taxon>Muscomorpha</taxon>
        <taxon>Ephydroidea</taxon>
        <taxon>Drosophilidae</taxon>
        <taxon>Drosophila</taxon>
        <taxon>Sophophora</taxon>
    </lineage>
</organism>
<dbReference type="RefSeq" id="XP_033160615.1">
    <property type="nucleotide sequence ID" value="XM_033304724.1"/>
</dbReference>
<keyword evidence="2" id="KW-1185">Reference proteome</keyword>
<evidence type="ECO:0000313" key="3">
    <source>
        <dbReference type="RefSeq" id="XP_033160615.1"/>
    </source>
</evidence>
<dbReference type="InterPro" id="IPR057428">
    <property type="entry name" value="EFHB_EF-hand_C"/>
</dbReference>
<dbReference type="Proteomes" id="UP000515162">
    <property type="component" value="Chromosome 3L"/>
</dbReference>
<proteinExistence type="predicted"/>
<reference evidence="3" key="1">
    <citation type="submission" date="2025-08" db="UniProtKB">
        <authorList>
            <consortium name="RefSeq"/>
        </authorList>
    </citation>
    <scope>IDENTIFICATION</scope>
    <source>
        <strain evidence="3">Mau12</strain>
        <tissue evidence="3">Whole Body</tissue>
    </source>
</reference>
<dbReference type="AlphaFoldDB" id="A0A6P8JWE8"/>
<feature type="domain" description="EFHB C-terminal EF-hand" evidence="1">
    <location>
        <begin position="452"/>
        <end position="524"/>
    </location>
</feature>
<sequence>MSKKTSSPTNLKTLIENSIHDIKKKIGNISRPCAMANKGHFIERNGAFRAAGLPSFGDDKISFKDCVIIAHPSEDIRHQIELQCRRNKPQPFGKLSPILPESKMGELLSSEGQKSRVAVFKEKFLEDMYCKFGKTGQIQPTHSKPDDVTNWSHTFGRANPPAETLYSTIMPKKSVDQVNREYAEFHQGHIVSNNHYFPSEQINRRYEKPFDRSNTYGVLQGAEHSGSTMKKCLMQGDEHLTVVSKPWMDYVKKTKAPLGKKYEKYLDKVPDVFFGYRPHTDKCTIRMLLEDIRPCEEDNTLVMALSYLNRLRESLHKRNDFYMMDLIASLEREDKEHTGHLPLSQILGTMYKLHIRVDAAKIRTMLSHFGKILDEGCPTERVNYDHFCRILSVQQPLPNVGCIGHIPDNIDNKETTYTKLCKDRVKDITVSPECNWPNRSAHRTDDVNTHVKDVIQPELPIKVGLRPSDMSWPRSKDQLERIFDNIVSKDAFENIWQRIMARKKTNDQDQKELASVAQFRAEMTYDMHSST</sequence>
<dbReference type="Pfam" id="PF25325">
    <property type="entry name" value="EF-hand_EFHB_C"/>
    <property type="match status" value="1"/>
</dbReference>
<accession>A0A6P8JWE8</accession>
<evidence type="ECO:0000259" key="1">
    <source>
        <dbReference type="Pfam" id="PF25325"/>
    </source>
</evidence>
<protein>
    <submittedName>
        <fullName evidence="3">EF-hand domain-containing family member B</fullName>
    </submittedName>
</protein>
<dbReference type="GeneID" id="117141325"/>
<name>A0A6P8JWE8_DROMA</name>
<evidence type="ECO:0000313" key="2">
    <source>
        <dbReference type="Proteomes" id="UP000515162"/>
    </source>
</evidence>